<accession>A0A165GH42</accession>
<feature type="transmembrane region" description="Helical" evidence="1">
    <location>
        <begin position="129"/>
        <end position="149"/>
    </location>
</feature>
<evidence type="ECO:0000313" key="2">
    <source>
        <dbReference type="EMBL" id="KZE36369.1"/>
    </source>
</evidence>
<evidence type="ECO:0008006" key="4">
    <source>
        <dbReference type="Google" id="ProtNLM"/>
    </source>
</evidence>
<gene>
    <name evidence="2" type="ORF">AV656_14585</name>
</gene>
<dbReference type="OrthoDB" id="2447941at2"/>
<feature type="transmembrane region" description="Helical" evidence="1">
    <location>
        <begin position="361"/>
        <end position="388"/>
    </location>
</feature>
<keyword evidence="1" id="KW-0472">Membrane</keyword>
<keyword evidence="1" id="KW-1133">Transmembrane helix</keyword>
<keyword evidence="1" id="KW-0812">Transmembrane</keyword>
<dbReference type="EMBL" id="LQNT01000013">
    <property type="protein sequence ID" value="KZE36369.1"/>
    <property type="molecule type" value="Genomic_DNA"/>
</dbReference>
<evidence type="ECO:0000256" key="1">
    <source>
        <dbReference type="SAM" id="Phobius"/>
    </source>
</evidence>
<protein>
    <recommendedName>
        <fullName evidence="4">Protein EcsB</fullName>
    </recommendedName>
</protein>
<feature type="transmembrane region" description="Helical" evidence="1">
    <location>
        <begin position="53"/>
        <end position="74"/>
    </location>
</feature>
<feature type="transmembrane region" description="Helical" evidence="1">
    <location>
        <begin position="102"/>
        <end position="122"/>
    </location>
</feature>
<feature type="transmembrane region" description="Helical" evidence="1">
    <location>
        <begin position="25"/>
        <end position="46"/>
    </location>
</feature>
<reference evidence="2 3" key="1">
    <citation type="submission" date="2016-01" db="EMBL/GenBank/DDBJ databases">
        <title>Whole genome sequencing of Bhargavaea cecembensis T14.</title>
        <authorList>
            <person name="Hong K.W."/>
        </authorList>
    </citation>
    <scope>NUCLEOTIDE SEQUENCE [LARGE SCALE GENOMIC DNA]</scope>
    <source>
        <strain evidence="2 3">T14</strain>
    </source>
</reference>
<dbReference type="RefSeq" id="WP_063183475.1">
    <property type="nucleotide sequence ID" value="NZ_LQNT01000013.1"/>
</dbReference>
<dbReference type="GO" id="GO:0016020">
    <property type="term" value="C:membrane"/>
    <property type="evidence" value="ECO:0007669"/>
    <property type="project" value="InterPro"/>
</dbReference>
<sequence length="400" mass="44447">MGSLRDVWRSRFTHYTEELQRYTKFIFTGHLAIVLVFLIGAGGYAYSGWLKTVAADFPAAPLAGIILAAILAYAPPVTLLKEADAVFFLPMEEKLGGYMQSALKWTSVSGILLPVLAFIVSIPLLNAVYGLKGIGLLALVLGIAALHVWNVRTEFAHRWAEQGEGAWGDRVIRFVLTAIPLVVAMYGKWWLGAALLIPIVVYGMLKQRTSEGKPFPFLHFIELERGRMSRFYRFANQFTDVPHLRGAVHRRAWLDWVYGKASFETKASPRYLAMRTFIRSDDLFLLWVRLTAISMIGALFIPMPAVAAVFSGALAFATAYQLRDALASQHEFRMDRLYPVTEAVRASAVRRTVRSAQAVQALLVLVAAWFQYGIGAGMLLLAVAVLVISEVTLRMSGKKS</sequence>
<evidence type="ECO:0000313" key="3">
    <source>
        <dbReference type="Proteomes" id="UP000076490"/>
    </source>
</evidence>
<dbReference type="PIRSF" id="PIRSF037259">
    <property type="entry name" value="EcsB_ABC"/>
    <property type="match status" value="1"/>
</dbReference>
<feature type="transmembrane region" description="Helical" evidence="1">
    <location>
        <begin position="283"/>
        <end position="301"/>
    </location>
</feature>
<feature type="transmembrane region" description="Helical" evidence="1">
    <location>
        <begin position="189"/>
        <end position="205"/>
    </location>
</feature>
<comment type="caution">
    <text evidence="2">The sequence shown here is derived from an EMBL/GenBank/DDBJ whole genome shotgun (WGS) entry which is preliminary data.</text>
</comment>
<organism evidence="2 3">
    <name type="scientific">Bhargavaea cecembensis</name>
    <dbReference type="NCBI Taxonomy" id="394098"/>
    <lineage>
        <taxon>Bacteria</taxon>
        <taxon>Bacillati</taxon>
        <taxon>Bacillota</taxon>
        <taxon>Bacilli</taxon>
        <taxon>Bacillales</taxon>
        <taxon>Caryophanaceae</taxon>
        <taxon>Bhargavaea</taxon>
    </lineage>
</organism>
<dbReference type="Proteomes" id="UP000076490">
    <property type="component" value="Unassembled WGS sequence"/>
</dbReference>
<dbReference type="AlphaFoldDB" id="A0A165GH42"/>
<name>A0A165GH42_9BACL</name>
<dbReference type="InterPro" id="IPR010288">
    <property type="entry name" value="EcsB_ABC"/>
</dbReference>
<proteinExistence type="predicted"/>
<dbReference type="Pfam" id="PF05975">
    <property type="entry name" value="EcsB"/>
    <property type="match status" value="1"/>
</dbReference>